<feature type="domain" description="DNA mismatch repair protein S5" evidence="7">
    <location>
        <begin position="208"/>
        <end position="326"/>
    </location>
</feature>
<feature type="domain" description="MutL C-terminal dimerisation" evidence="6">
    <location>
        <begin position="459"/>
        <end position="601"/>
    </location>
</feature>
<dbReference type="PANTHER" id="PTHR10073:SF12">
    <property type="entry name" value="DNA MISMATCH REPAIR PROTEIN MLH1"/>
    <property type="match status" value="1"/>
</dbReference>
<dbReference type="GO" id="GO:0030983">
    <property type="term" value="F:mismatched DNA binding"/>
    <property type="evidence" value="ECO:0007669"/>
    <property type="project" value="InterPro"/>
</dbReference>
<comment type="similarity">
    <text evidence="1 4">Belongs to the DNA mismatch repair MutL/HexB family.</text>
</comment>
<dbReference type="InterPro" id="IPR014790">
    <property type="entry name" value="MutL_C"/>
</dbReference>
<dbReference type="PANTHER" id="PTHR10073">
    <property type="entry name" value="DNA MISMATCH REPAIR PROTEIN MLH, PMS, MUTL"/>
    <property type="match status" value="1"/>
</dbReference>
<dbReference type="InterPro" id="IPR014762">
    <property type="entry name" value="DNA_mismatch_repair_CS"/>
</dbReference>
<reference evidence="8" key="2">
    <citation type="submission" date="2020-09" db="EMBL/GenBank/DDBJ databases">
        <authorList>
            <person name="Sun Q."/>
            <person name="Zhou Y."/>
        </authorList>
    </citation>
    <scope>NUCLEOTIDE SEQUENCE</scope>
    <source>
        <strain evidence="8">CGMCC 1.12777</strain>
    </source>
</reference>
<dbReference type="Proteomes" id="UP000656813">
    <property type="component" value="Unassembled WGS sequence"/>
</dbReference>
<dbReference type="Gene3D" id="3.30.230.10">
    <property type="match status" value="1"/>
</dbReference>
<keyword evidence="2 4" id="KW-0227">DNA damage</keyword>
<evidence type="ECO:0000256" key="3">
    <source>
        <dbReference type="ARBA" id="ARBA00023204"/>
    </source>
</evidence>
<dbReference type="SUPFAM" id="SSF118116">
    <property type="entry name" value="DNA mismatch repair protein MutL"/>
    <property type="match status" value="1"/>
</dbReference>
<dbReference type="InterPro" id="IPR038973">
    <property type="entry name" value="MutL/Mlh/Pms-like"/>
</dbReference>
<reference evidence="8" key="1">
    <citation type="journal article" date="2014" name="Int. J. Syst. Evol. Microbiol.">
        <title>Complete genome sequence of Corynebacterium casei LMG S-19264T (=DSM 44701T), isolated from a smear-ripened cheese.</title>
        <authorList>
            <consortium name="US DOE Joint Genome Institute (JGI-PGF)"/>
            <person name="Walter F."/>
            <person name="Albersmeier A."/>
            <person name="Kalinowski J."/>
            <person name="Ruckert C."/>
        </authorList>
    </citation>
    <scope>NUCLEOTIDE SEQUENCE</scope>
    <source>
        <strain evidence="8">CGMCC 1.12777</strain>
    </source>
</reference>
<dbReference type="InterPro" id="IPR037198">
    <property type="entry name" value="MutL_C_sf"/>
</dbReference>
<dbReference type="GO" id="GO:0032300">
    <property type="term" value="C:mismatch repair complex"/>
    <property type="evidence" value="ECO:0007669"/>
    <property type="project" value="InterPro"/>
</dbReference>
<dbReference type="SMART" id="SM01340">
    <property type="entry name" value="DNA_mis_repair"/>
    <property type="match status" value="1"/>
</dbReference>
<dbReference type="SMART" id="SM00853">
    <property type="entry name" value="MutL_C"/>
    <property type="match status" value="1"/>
</dbReference>
<dbReference type="InterPro" id="IPR036890">
    <property type="entry name" value="HATPase_C_sf"/>
</dbReference>
<feature type="compositionally biased region" description="Basic and acidic residues" evidence="5">
    <location>
        <begin position="386"/>
        <end position="404"/>
    </location>
</feature>
<evidence type="ECO:0000259" key="7">
    <source>
        <dbReference type="SMART" id="SM01340"/>
    </source>
</evidence>
<dbReference type="PROSITE" id="PS00058">
    <property type="entry name" value="DNA_MISMATCH_REPAIR_1"/>
    <property type="match status" value="1"/>
</dbReference>
<evidence type="ECO:0000256" key="5">
    <source>
        <dbReference type="SAM" id="MobiDB-lite"/>
    </source>
</evidence>
<evidence type="ECO:0000256" key="2">
    <source>
        <dbReference type="ARBA" id="ARBA00022763"/>
    </source>
</evidence>
<dbReference type="NCBIfam" id="NF000950">
    <property type="entry name" value="PRK00095.1-3"/>
    <property type="match status" value="1"/>
</dbReference>
<dbReference type="SUPFAM" id="SSF55874">
    <property type="entry name" value="ATPase domain of HSP90 chaperone/DNA topoisomerase II/histidine kinase"/>
    <property type="match status" value="1"/>
</dbReference>
<dbReference type="Gene3D" id="3.30.1370.100">
    <property type="entry name" value="MutL, C-terminal domain, regulatory subdomain"/>
    <property type="match status" value="1"/>
</dbReference>
<keyword evidence="9" id="KW-1185">Reference proteome</keyword>
<comment type="caution">
    <text evidence="8">The sequence shown here is derived from an EMBL/GenBank/DDBJ whole genome shotgun (WGS) entry which is preliminary data.</text>
</comment>
<feature type="compositionally biased region" description="Polar residues" evidence="5">
    <location>
        <begin position="359"/>
        <end position="385"/>
    </location>
</feature>
<dbReference type="InterPro" id="IPR014721">
    <property type="entry name" value="Ribsml_uS5_D2-typ_fold_subgr"/>
</dbReference>
<evidence type="ECO:0000256" key="1">
    <source>
        <dbReference type="ARBA" id="ARBA00006082"/>
    </source>
</evidence>
<evidence type="ECO:0000259" key="6">
    <source>
        <dbReference type="SMART" id="SM00853"/>
    </source>
</evidence>
<dbReference type="RefSeq" id="WP_188499338.1">
    <property type="nucleotide sequence ID" value="NZ_BMFV01000057.1"/>
</dbReference>
<dbReference type="Gene3D" id="3.30.1540.20">
    <property type="entry name" value="MutL, C-terminal domain, dimerisation subdomain"/>
    <property type="match status" value="1"/>
</dbReference>
<protein>
    <recommendedName>
        <fullName evidence="4">DNA mismatch repair protein MutL</fullName>
    </recommendedName>
</protein>
<name>A0A8J3EPJ0_9BACL</name>
<dbReference type="NCBIfam" id="TIGR00585">
    <property type="entry name" value="mutl"/>
    <property type="match status" value="1"/>
</dbReference>
<dbReference type="GO" id="GO:0006298">
    <property type="term" value="P:mismatch repair"/>
    <property type="evidence" value="ECO:0007669"/>
    <property type="project" value="UniProtKB-UniRule"/>
</dbReference>
<dbReference type="InterPro" id="IPR002099">
    <property type="entry name" value="MutL/Mlh/PMS"/>
</dbReference>
<dbReference type="Pfam" id="PF02518">
    <property type="entry name" value="HATPase_c"/>
    <property type="match status" value="1"/>
</dbReference>
<evidence type="ECO:0000313" key="8">
    <source>
        <dbReference type="EMBL" id="GGH88776.1"/>
    </source>
</evidence>
<dbReference type="EMBL" id="BMFV01000057">
    <property type="protein sequence ID" value="GGH88776.1"/>
    <property type="molecule type" value="Genomic_DNA"/>
</dbReference>
<dbReference type="AlphaFoldDB" id="A0A8J3EPJ0"/>
<comment type="function">
    <text evidence="4">This protein is involved in the repair of mismatches in DNA. It is required for dam-dependent methyl-directed DNA mismatch repair. May act as a 'molecular matchmaker', a protein that promotes the formation of a stable complex between two or more DNA-binding proteins in an ATP-dependent manner without itself being part of a final effector complex.</text>
</comment>
<dbReference type="CDD" id="cd00782">
    <property type="entry name" value="MutL_Trans"/>
    <property type="match status" value="1"/>
</dbReference>
<organism evidence="8 9">
    <name type="scientific">Pullulanibacillus pueri</name>
    <dbReference type="NCBI Taxonomy" id="1437324"/>
    <lineage>
        <taxon>Bacteria</taxon>
        <taxon>Bacillati</taxon>
        <taxon>Bacillota</taxon>
        <taxon>Bacilli</taxon>
        <taxon>Bacillales</taxon>
        <taxon>Sporolactobacillaceae</taxon>
        <taxon>Pullulanibacillus</taxon>
    </lineage>
</organism>
<evidence type="ECO:0000313" key="9">
    <source>
        <dbReference type="Proteomes" id="UP000656813"/>
    </source>
</evidence>
<dbReference type="InterPro" id="IPR003594">
    <property type="entry name" value="HATPase_dom"/>
</dbReference>
<dbReference type="SUPFAM" id="SSF54211">
    <property type="entry name" value="Ribosomal protein S5 domain 2-like"/>
    <property type="match status" value="1"/>
</dbReference>
<dbReference type="GO" id="GO:0016887">
    <property type="term" value="F:ATP hydrolysis activity"/>
    <property type="evidence" value="ECO:0007669"/>
    <property type="project" value="InterPro"/>
</dbReference>
<dbReference type="CDD" id="cd16926">
    <property type="entry name" value="HATPase_MutL-MLH-PMS-like"/>
    <property type="match status" value="1"/>
</dbReference>
<accession>A0A8J3EPJ0</accession>
<dbReference type="InterPro" id="IPR013507">
    <property type="entry name" value="DNA_mismatch_S5_2-like"/>
</dbReference>
<dbReference type="InterPro" id="IPR042121">
    <property type="entry name" value="MutL_C_regsub"/>
</dbReference>
<dbReference type="InterPro" id="IPR020667">
    <property type="entry name" value="DNA_mismatch_repair_MutL"/>
</dbReference>
<dbReference type="FunFam" id="3.30.565.10:FF:000003">
    <property type="entry name" value="DNA mismatch repair endonuclease MutL"/>
    <property type="match status" value="1"/>
</dbReference>
<dbReference type="InterPro" id="IPR020568">
    <property type="entry name" value="Ribosomal_Su5_D2-typ_SF"/>
</dbReference>
<sequence>MGRIHRMSEPLANKIAAGEVVERPASIVKELVENAIDAAAKKILVEVKEGGLESIKITDDGHGFEPDDCEIAFERHATSKITDEPDLFHIRTLGFRGEALPSIASVSHIEMRTATEKGEGRRLVLHGGQIVESSSAHGRRGTEITVTQLFYNTPARLKHLKTIHTELANITDTMNKLALAHPEVRFELIHNEKSLLRTNGSGDFAQVLAAIYGMRTAKDSFYMEASSLDFEVKGRLVKPEITRAGRQYVYLLINGRYIRNYAIFNAVLRGYHTLLPIGRYPIAVIQITMDPTLIDVNVHPAKLEARLSKEKELCELIEKAVRETFHKQRLIPQIERKEKAEKPVSEQQRIDFSEKTPVNFASSPQTSQSSQWVKETPSTETQFQDWTKEENERASDLRDERNETFETFVSSYHQQPESQRTVEEREPSTEETPPATESLTVGEERETALPSRRMPVLYPIGQMHGTYIMAQNENGLYIIDQHAAQERIKYEFFREKVAETANEVQELLIPMTFEFSSSEVAIIETYLEELRRIGLEFEAFGHNSYIVRSHPQWFPKGKEEETIEDIVNQILEDGKVSIKELREDLAIMMSCKKSIKANRHLRQDEIQALLDQLAEAQDPFTCPHGRPVIITFTTYEMEKMFKRVM</sequence>
<feature type="compositionally biased region" description="Basic and acidic residues" evidence="5">
    <location>
        <begin position="336"/>
        <end position="354"/>
    </location>
</feature>
<dbReference type="FunFam" id="3.30.1370.100:FF:000004">
    <property type="entry name" value="DNA mismatch repair endonuclease MutL"/>
    <property type="match status" value="1"/>
</dbReference>
<feature type="compositionally biased region" description="Polar residues" evidence="5">
    <location>
        <begin position="405"/>
        <end position="419"/>
    </location>
</feature>
<dbReference type="Pfam" id="PF08676">
    <property type="entry name" value="MutL_C"/>
    <property type="match status" value="1"/>
</dbReference>
<dbReference type="InterPro" id="IPR042120">
    <property type="entry name" value="MutL_C_dimsub"/>
</dbReference>
<gene>
    <name evidence="4 8" type="primary">mutL</name>
    <name evidence="8" type="ORF">GCM10007096_41880</name>
</gene>
<dbReference type="GO" id="GO:0005524">
    <property type="term" value="F:ATP binding"/>
    <property type="evidence" value="ECO:0007669"/>
    <property type="project" value="InterPro"/>
</dbReference>
<dbReference type="GO" id="GO:0140664">
    <property type="term" value="F:ATP-dependent DNA damage sensor activity"/>
    <property type="evidence" value="ECO:0007669"/>
    <property type="project" value="InterPro"/>
</dbReference>
<evidence type="ECO:0000256" key="4">
    <source>
        <dbReference type="HAMAP-Rule" id="MF_00149"/>
    </source>
</evidence>
<proteinExistence type="inferred from homology"/>
<feature type="region of interest" description="Disordered" evidence="5">
    <location>
        <begin position="336"/>
        <end position="447"/>
    </location>
</feature>
<dbReference type="Pfam" id="PF01119">
    <property type="entry name" value="DNA_mis_repair"/>
    <property type="match status" value="1"/>
</dbReference>
<dbReference type="HAMAP" id="MF_00149">
    <property type="entry name" value="DNA_mis_repair"/>
    <property type="match status" value="1"/>
</dbReference>
<keyword evidence="3 4" id="KW-0234">DNA repair</keyword>
<dbReference type="Gene3D" id="3.30.565.10">
    <property type="entry name" value="Histidine kinase-like ATPase, C-terminal domain"/>
    <property type="match status" value="1"/>
</dbReference>